<dbReference type="EMBL" id="KV425558">
    <property type="protein sequence ID" value="KZT28372.1"/>
    <property type="molecule type" value="Genomic_DNA"/>
</dbReference>
<feature type="signal peptide" evidence="1">
    <location>
        <begin position="1"/>
        <end position="15"/>
    </location>
</feature>
<organism evidence="2 3">
    <name type="scientific">Neolentinus lepideus HHB14362 ss-1</name>
    <dbReference type="NCBI Taxonomy" id="1314782"/>
    <lineage>
        <taxon>Eukaryota</taxon>
        <taxon>Fungi</taxon>
        <taxon>Dikarya</taxon>
        <taxon>Basidiomycota</taxon>
        <taxon>Agaricomycotina</taxon>
        <taxon>Agaricomycetes</taxon>
        <taxon>Gloeophyllales</taxon>
        <taxon>Gloeophyllaceae</taxon>
        <taxon>Neolentinus</taxon>
    </lineage>
</organism>
<dbReference type="OrthoDB" id="3138711at2759"/>
<gene>
    <name evidence="2" type="ORF">NEOLEDRAFT_1145964</name>
</gene>
<evidence type="ECO:0000256" key="1">
    <source>
        <dbReference type="SAM" id="SignalP"/>
    </source>
</evidence>
<dbReference type="Proteomes" id="UP000076761">
    <property type="component" value="Unassembled WGS sequence"/>
</dbReference>
<sequence length="254" mass="29307">MGQFLCVMLQPVTVTFIVLILDRDDHRQIPSYQTYAIACSHTLPIHFYYSQHEQYYKNTFTSIEHYYLDVISWPVISIFNQLHNSTVFPPLTCHEDVIGECTVIVSFSWDPEHVKDNVPTLNFPSLFLWQDSDNTLLYEQIHLSDLHAVRIIIAAYILNAASSHSYIEVSEMHGSLQCITFQGPSADLSTVFMLPDEEICHTHRHHVDFDFMALTWDYCQTYQFFCWKNWVASNVPPRALVAGDVVMGETDGFA</sequence>
<proteinExistence type="predicted"/>
<dbReference type="InParanoid" id="A0A165ULW3"/>
<protein>
    <submittedName>
        <fullName evidence="2">Uncharacterized protein</fullName>
    </submittedName>
</protein>
<name>A0A165ULW3_9AGAM</name>
<evidence type="ECO:0000313" key="2">
    <source>
        <dbReference type="EMBL" id="KZT28372.1"/>
    </source>
</evidence>
<feature type="chain" id="PRO_5012136235" evidence="1">
    <location>
        <begin position="16"/>
        <end position="254"/>
    </location>
</feature>
<reference evidence="2 3" key="1">
    <citation type="journal article" date="2016" name="Mol. Biol. Evol.">
        <title>Comparative Genomics of Early-Diverging Mushroom-Forming Fungi Provides Insights into the Origins of Lignocellulose Decay Capabilities.</title>
        <authorList>
            <person name="Nagy L.G."/>
            <person name="Riley R."/>
            <person name="Tritt A."/>
            <person name="Adam C."/>
            <person name="Daum C."/>
            <person name="Floudas D."/>
            <person name="Sun H."/>
            <person name="Yadav J.S."/>
            <person name="Pangilinan J."/>
            <person name="Larsson K.H."/>
            <person name="Matsuura K."/>
            <person name="Barry K."/>
            <person name="Labutti K."/>
            <person name="Kuo R."/>
            <person name="Ohm R.A."/>
            <person name="Bhattacharya S.S."/>
            <person name="Shirouzu T."/>
            <person name="Yoshinaga Y."/>
            <person name="Martin F.M."/>
            <person name="Grigoriev I.V."/>
            <person name="Hibbett D.S."/>
        </authorList>
    </citation>
    <scope>NUCLEOTIDE SEQUENCE [LARGE SCALE GENOMIC DNA]</scope>
    <source>
        <strain evidence="2 3">HHB14362 ss-1</strain>
    </source>
</reference>
<accession>A0A165ULW3</accession>
<keyword evidence="3" id="KW-1185">Reference proteome</keyword>
<evidence type="ECO:0000313" key="3">
    <source>
        <dbReference type="Proteomes" id="UP000076761"/>
    </source>
</evidence>
<keyword evidence="1" id="KW-0732">Signal</keyword>
<dbReference type="AlphaFoldDB" id="A0A165ULW3"/>